<dbReference type="EMBL" id="MU276509">
    <property type="protein sequence ID" value="KAI0038404.1"/>
    <property type="molecule type" value="Genomic_DNA"/>
</dbReference>
<keyword evidence="2" id="KW-1185">Reference proteome</keyword>
<protein>
    <submittedName>
        <fullName evidence="1">MFS general substrate transporter</fullName>
    </submittedName>
</protein>
<name>A0ACB8R2S1_9AGAM</name>
<evidence type="ECO:0000313" key="1">
    <source>
        <dbReference type="EMBL" id="KAI0038404.1"/>
    </source>
</evidence>
<reference evidence="1" key="1">
    <citation type="submission" date="2021-02" db="EMBL/GenBank/DDBJ databases">
        <authorList>
            <consortium name="DOE Joint Genome Institute"/>
            <person name="Ahrendt S."/>
            <person name="Looney B.P."/>
            <person name="Miyauchi S."/>
            <person name="Morin E."/>
            <person name="Drula E."/>
            <person name="Courty P.E."/>
            <person name="Chicoki N."/>
            <person name="Fauchery L."/>
            <person name="Kohler A."/>
            <person name="Kuo A."/>
            <person name="Labutti K."/>
            <person name="Pangilinan J."/>
            <person name="Lipzen A."/>
            <person name="Riley R."/>
            <person name="Andreopoulos W."/>
            <person name="He G."/>
            <person name="Johnson J."/>
            <person name="Barry K.W."/>
            <person name="Grigoriev I.V."/>
            <person name="Nagy L."/>
            <person name="Hibbett D."/>
            <person name="Henrissat B."/>
            <person name="Matheny P.B."/>
            <person name="Labbe J."/>
            <person name="Martin F."/>
        </authorList>
    </citation>
    <scope>NUCLEOTIDE SEQUENCE</scope>
    <source>
        <strain evidence="1">FP105234-sp</strain>
    </source>
</reference>
<comment type="caution">
    <text evidence="1">The sequence shown here is derived from an EMBL/GenBank/DDBJ whole genome shotgun (WGS) entry which is preliminary data.</text>
</comment>
<gene>
    <name evidence="1" type="ORF">FA95DRAFT_1613415</name>
</gene>
<organism evidence="1 2">
    <name type="scientific">Auriscalpium vulgare</name>
    <dbReference type="NCBI Taxonomy" id="40419"/>
    <lineage>
        <taxon>Eukaryota</taxon>
        <taxon>Fungi</taxon>
        <taxon>Dikarya</taxon>
        <taxon>Basidiomycota</taxon>
        <taxon>Agaricomycotina</taxon>
        <taxon>Agaricomycetes</taxon>
        <taxon>Russulales</taxon>
        <taxon>Auriscalpiaceae</taxon>
        <taxon>Auriscalpium</taxon>
    </lineage>
</organism>
<sequence>MSAKDDGPNELLPKTQPRPAHDGVRVRAWITLFGAWLDIAATFGYMFTFGIYQDIYTRADVASASGVRWIGATQFSVFFATSLPAGLLHDSGHGRTVVNLGSFMFTFSLFMLSFIDSGDRYFKPLFTQGIAMGIGAGLVCIPSLDAQADHWGARSTLAMGVASTGLFAGGTFFSILLTQLLHHGVSSAWNVRASAFVVLGMLLVANACMRRSCPRALPPKGDKRTSMVELVTDAPYMCAAIGALFTNWGIYFTYFYHLPQAVIDEGMDRTFAFYTPAILCGAAVPGGIFSNLVATKCGTINAFPTMSLFCLVLTMPFLPNSIAGVAIIAPISGIVAGAWISLLAPVFRAMSTNTRDCGARLGFAFAVSAVAVLIGTPVNDWLLGPRSTPHFEWAPPAVVSILMTGAGAILCGTAQCLIE</sequence>
<dbReference type="Proteomes" id="UP000814033">
    <property type="component" value="Unassembled WGS sequence"/>
</dbReference>
<accession>A0ACB8R2S1</accession>
<proteinExistence type="predicted"/>
<reference evidence="1" key="2">
    <citation type="journal article" date="2022" name="New Phytol.">
        <title>Evolutionary transition to the ectomycorrhizal habit in the genomes of a hyperdiverse lineage of mushroom-forming fungi.</title>
        <authorList>
            <person name="Looney B."/>
            <person name="Miyauchi S."/>
            <person name="Morin E."/>
            <person name="Drula E."/>
            <person name="Courty P.E."/>
            <person name="Kohler A."/>
            <person name="Kuo A."/>
            <person name="LaButti K."/>
            <person name="Pangilinan J."/>
            <person name="Lipzen A."/>
            <person name="Riley R."/>
            <person name="Andreopoulos W."/>
            <person name="He G."/>
            <person name="Johnson J."/>
            <person name="Nolan M."/>
            <person name="Tritt A."/>
            <person name="Barry K.W."/>
            <person name="Grigoriev I.V."/>
            <person name="Nagy L.G."/>
            <person name="Hibbett D."/>
            <person name="Henrissat B."/>
            <person name="Matheny P.B."/>
            <person name="Labbe J."/>
            <person name="Martin F.M."/>
        </authorList>
    </citation>
    <scope>NUCLEOTIDE SEQUENCE</scope>
    <source>
        <strain evidence="1">FP105234-sp</strain>
    </source>
</reference>
<evidence type="ECO:0000313" key="2">
    <source>
        <dbReference type="Proteomes" id="UP000814033"/>
    </source>
</evidence>